<dbReference type="AlphaFoldDB" id="A0A437A520"/>
<dbReference type="VEuPathDB" id="FungiDB:DFL_004578"/>
<name>A0A437A520_ARTFL</name>
<accession>A0A437A520</accession>
<dbReference type="GeneID" id="93586889"/>
<evidence type="ECO:0000313" key="2">
    <source>
        <dbReference type="EMBL" id="RVD86294.1"/>
    </source>
</evidence>
<keyword evidence="3" id="KW-1185">Reference proteome</keyword>
<feature type="region of interest" description="Disordered" evidence="1">
    <location>
        <begin position="70"/>
        <end position="107"/>
    </location>
</feature>
<proteinExistence type="predicted"/>
<gene>
    <name evidence="2" type="ORF">DFL_004578</name>
</gene>
<comment type="caution">
    <text evidence="2">The sequence shown here is derived from an EMBL/GenBank/DDBJ whole genome shotgun (WGS) entry which is preliminary data.</text>
</comment>
<organism evidence="2 3">
    <name type="scientific">Arthrobotrys flagrans</name>
    <name type="common">Nematode-trapping fungus</name>
    <name type="synonym">Trichothecium flagrans</name>
    <dbReference type="NCBI Taxonomy" id="97331"/>
    <lineage>
        <taxon>Eukaryota</taxon>
        <taxon>Fungi</taxon>
        <taxon>Dikarya</taxon>
        <taxon>Ascomycota</taxon>
        <taxon>Pezizomycotina</taxon>
        <taxon>Orbiliomycetes</taxon>
        <taxon>Orbiliales</taxon>
        <taxon>Orbiliaceae</taxon>
        <taxon>Arthrobotrys</taxon>
    </lineage>
</organism>
<dbReference type="EMBL" id="SAEB01000006">
    <property type="protein sequence ID" value="RVD86294.1"/>
    <property type="molecule type" value="Genomic_DNA"/>
</dbReference>
<dbReference type="OrthoDB" id="5400005at2759"/>
<dbReference type="RefSeq" id="XP_067491838.1">
    <property type="nucleotide sequence ID" value="XM_067633694.1"/>
</dbReference>
<sequence length="218" mass="24334">MEFATRRPALPLLNHQRRTSVPRLSIIIKDARFPDAKHIISPISPISPRGRSKNIAAVVVMSPRIFSPVSTPKILSPASSRRGSEESTASRRASRTSVNMGSSRRRESIIYRNEQEYDSATTVVERKVTPEDTPMDEDFPSTKSSVAPLVTKVRAYSITTLKSRRRTTRAAMTMQEQTPIIAGGQRRRSSIVVVHNCSPPPSATREFSEMPEESEDED</sequence>
<evidence type="ECO:0000256" key="1">
    <source>
        <dbReference type="SAM" id="MobiDB-lite"/>
    </source>
</evidence>
<dbReference type="Proteomes" id="UP000283090">
    <property type="component" value="Unassembled WGS sequence"/>
</dbReference>
<feature type="region of interest" description="Disordered" evidence="1">
    <location>
        <begin position="195"/>
        <end position="218"/>
    </location>
</feature>
<feature type="compositionally biased region" description="Acidic residues" evidence="1">
    <location>
        <begin position="209"/>
        <end position="218"/>
    </location>
</feature>
<evidence type="ECO:0000313" key="3">
    <source>
        <dbReference type="Proteomes" id="UP000283090"/>
    </source>
</evidence>
<protein>
    <submittedName>
        <fullName evidence="2">Uncharacterized protein</fullName>
    </submittedName>
</protein>
<reference evidence="2 3" key="1">
    <citation type="submission" date="2019-01" db="EMBL/GenBank/DDBJ databases">
        <title>Intercellular communication is required for trap formation in the nematode-trapping fungus Duddingtonia flagrans.</title>
        <authorList>
            <person name="Youssar L."/>
            <person name="Wernet V."/>
            <person name="Hensel N."/>
            <person name="Hildebrandt H.-G."/>
            <person name="Fischer R."/>
        </authorList>
    </citation>
    <scope>NUCLEOTIDE SEQUENCE [LARGE SCALE GENOMIC DNA]</scope>
    <source>
        <strain evidence="2 3">CBS H-5679</strain>
    </source>
</reference>